<dbReference type="Proteomes" id="UP001152747">
    <property type="component" value="Unassembled WGS sequence"/>
</dbReference>
<keyword evidence="3" id="KW-0732">Signal</keyword>
<protein>
    <recommendedName>
        <fullName evidence="6">Nematode cuticle collagen N-terminal domain-containing protein</fullName>
    </recommendedName>
</protein>
<feature type="chain" id="PRO_5040170215" description="Nematode cuticle collagen N-terminal domain-containing protein" evidence="3">
    <location>
        <begin position="19"/>
        <end position="102"/>
    </location>
</feature>
<feature type="signal peptide" evidence="3">
    <location>
        <begin position="1"/>
        <end position="18"/>
    </location>
</feature>
<keyword evidence="5" id="KW-1185">Reference proteome</keyword>
<evidence type="ECO:0000313" key="4">
    <source>
        <dbReference type="EMBL" id="CAI5454048.1"/>
    </source>
</evidence>
<feature type="transmembrane region" description="Helical" evidence="2">
    <location>
        <begin position="42"/>
        <end position="64"/>
    </location>
</feature>
<proteinExistence type="predicted"/>
<evidence type="ECO:0000256" key="1">
    <source>
        <dbReference type="SAM" id="MobiDB-lite"/>
    </source>
</evidence>
<gene>
    <name evidence="4" type="ORF">CAMP_LOCUS16685</name>
</gene>
<name>A0A9P1J2Z4_9PELO</name>
<keyword evidence="2" id="KW-0472">Membrane</keyword>
<feature type="region of interest" description="Disordered" evidence="1">
    <location>
        <begin position="76"/>
        <end position="102"/>
    </location>
</feature>
<dbReference type="EMBL" id="CANHGI010000006">
    <property type="protein sequence ID" value="CAI5454048.1"/>
    <property type="molecule type" value="Genomic_DNA"/>
</dbReference>
<feature type="compositionally biased region" description="Pro residues" evidence="1">
    <location>
        <begin position="93"/>
        <end position="102"/>
    </location>
</feature>
<organism evidence="4 5">
    <name type="scientific">Caenorhabditis angaria</name>
    <dbReference type="NCBI Taxonomy" id="860376"/>
    <lineage>
        <taxon>Eukaryota</taxon>
        <taxon>Metazoa</taxon>
        <taxon>Ecdysozoa</taxon>
        <taxon>Nematoda</taxon>
        <taxon>Chromadorea</taxon>
        <taxon>Rhabditida</taxon>
        <taxon>Rhabditina</taxon>
        <taxon>Rhabditomorpha</taxon>
        <taxon>Rhabditoidea</taxon>
        <taxon>Rhabditidae</taxon>
        <taxon>Peloderinae</taxon>
        <taxon>Caenorhabditis</taxon>
    </lineage>
</organism>
<sequence>MIFQKLLFVLLLVNCATSQDELFQTTTQTTKDSTTNVGKILTLIGICVGIVGGLFAIIFGIFAFTKYYCCTTFQDSIEDPSNQTTITRTSTNPPAPDGPTVA</sequence>
<evidence type="ECO:0000256" key="3">
    <source>
        <dbReference type="SAM" id="SignalP"/>
    </source>
</evidence>
<evidence type="ECO:0008006" key="6">
    <source>
        <dbReference type="Google" id="ProtNLM"/>
    </source>
</evidence>
<feature type="compositionally biased region" description="Polar residues" evidence="1">
    <location>
        <begin position="76"/>
        <end position="92"/>
    </location>
</feature>
<keyword evidence="2" id="KW-0812">Transmembrane</keyword>
<dbReference type="AlphaFoldDB" id="A0A9P1J2Z4"/>
<comment type="caution">
    <text evidence="4">The sequence shown here is derived from an EMBL/GenBank/DDBJ whole genome shotgun (WGS) entry which is preliminary data.</text>
</comment>
<reference evidence="4" key="1">
    <citation type="submission" date="2022-11" db="EMBL/GenBank/DDBJ databases">
        <authorList>
            <person name="Kikuchi T."/>
        </authorList>
    </citation>
    <scope>NUCLEOTIDE SEQUENCE</scope>
    <source>
        <strain evidence="4">PS1010</strain>
    </source>
</reference>
<evidence type="ECO:0000313" key="5">
    <source>
        <dbReference type="Proteomes" id="UP001152747"/>
    </source>
</evidence>
<evidence type="ECO:0000256" key="2">
    <source>
        <dbReference type="SAM" id="Phobius"/>
    </source>
</evidence>
<accession>A0A9P1J2Z4</accession>
<keyword evidence="2" id="KW-1133">Transmembrane helix</keyword>